<sequence length="113" mass="12734">MAFTSPSKIHDVEGEEFVLLRDQFCSLAYSVLDEGVTRQGVHQELTELGVKVMRKFAELDAEEKYLQEELAMLMLLPSRPFATSDPDPDPGNEHAVVYHFITCEDVNNDVAAF</sequence>
<keyword evidence="2" id="KW-1185">Reference proteome</keyword>
<dbReference type="EMBL" id="JABFDY010000004">
    <property type="protein sequence ID" value="KAF7707868.1"/>
    <property type="molecule type" value="Genomic_DNA"/>
</dbReference>
<gene>
    <name evidence="1" type="ORF">HF521_016925</name>
</gene>
<proteinExistence type="predicted"/>
<comment type="caution">
    <text evidence="1">The sequence shown here is derived from an EMBL/GenBank/DDBJ whole genome shotgun (WGS) entry which is preliminary data.</text>
</comment>
<reference evidence="1" key="1">
    <citation type="submission" date="2020-08" db="EMBL/GenBank/DDBJ databases">
        <title>Chromosome-level assembly of Southern catfish (Silurus meridionalis) provides insights into visual adaptation to the nocturnal and benthic lifestyles.</title>
        <authorList>
            <person name="Zhang Y."/>
            <person name="Wang D."/>
            <person name="Peng Z."/>
        </authorList>
    </citation>
    <scope>NUCLEOTIDE SEQUENCE</scope>
    <source>
        <strain evidence="1">SWU-2019-XX</strain>
        <tissue evidence="1">Muscle</tissue>
    </source>
</reference>
<protein>
    <submittedName>
        <fullName evidence="1">Uncharacterized protein</fullName>
    </submittedName>
</protein>
<accession>A0A8T0BLB0</accession>
<evidence type="ECO:0000313" key="1">
    <source>
        <dbReference type="EMBL" id="KAF7707868.1"/>
    </source>
</evidence>
<dbReference type="AlphaFoldDB" id="A0A8T0BLB0"/>
<organism evidence="1 2">
    <name type="scientific">Silurus meridionalis</name>
    <name type="common">Southern catfish</name>
    <name type="synonym">Silurus soldatovi meridionalis</name>
    <dbReference type="NCBI Taxonomy" id="175797"/>
    <lineage>
        <taxon>Eukaryota</taxon>
        <taxon>Metazoa</taxon>
        <taxon>Chordata</taxon>
        <taxon>Craniata</taxon>
        <taxon>Vertebrata</taxon>
        <taxon>Euteleostomi</taxon>
        <taxon>Actinopterygii</taxon>
        <taxon>Neopterygii</taxon>
        <taxon>Teleostei</taxon>
        <taxon>Ostariophysi</taxon>
        <taxon>Siluriformes</taxon>
        <taxon>Siluridae</taxon>
        <taxon>Silurus</taxon>
    </lineage>
</organism>
<dbReference type="Proteomes" id="UP000606274">
    <property type="component" value="Unassembled WGS sequence"/>
</dbReference>
<name>A0A8T0BLB0_SILME</name>
<evidence type="ECO:0000313" key="2">
    <source>
        <dbReference type="Proteomes" id="UP000606274"/>
    </source>
</evidence>